<evidence type="ECO:0000313" key="2">
    <source>
        <dbReference type="EMBL" id="GLW73386.1"/>
    </source>
</evidence>
<gene>
    <name evidence="2" type="ORF">Kpho02_56850</name>
</gene>
<accession>A0A9W6QEA4</accession>
<keyword evidence="1" id="KW-0472">Membrane</keyword>
<feature type="transmembrane region" description="Helical" evidence="1">
    <location>
        <begin position="125"/>
        <end position="146"/>
    </location>
</feature>
<dbReference type="Pfam" id="PF14087">
    <property type="entry name" value="DUF4267"/>
    <property type="match status" value="1"/>
</dbReference>
<protein>
    <recommendedName>
        <fullName evidence="4">DUF4267 domain-containing protein</fullName>
    </recommendedName>
</protein>
<dbReference type="EMBL" id="BSSA01000024">
    <property type="protein sequence ID" value="GLW73386.1"/>
    <property type="molecule type" value="Genomic_DNA"/>
</dbReference>
<keyword evidence="1" id="KW-0812">Transmembrane</keyword>
<name>A0A9W6QEA4_9ACTN</name>
<evidence type="ECO:0000256" key="1">
    <source>
        <dbReference type="SAM" id="Phobius"/>
    </source>
</evidence>
<evidence type="ECO:0000313" key="3">
    <source>
        <dbReference type="Proteomes" id="UP001165041"/>
    </source>
</evidence>
<reference evidence="2" key="1">
    <citation type="submission" date="2023-02" db="EMBL/GenBank/DDBJ databases">
        <title>Kitasatospora phosalacinea NBRC 14627.</title>
        <authorList>
            <person name="Ichikawa N."/>
            <person name="Sato H."/>
            <person name="Tonouchi N."/>
        </authorList>
    </citation>
    <scope>NUCLEOTIDE SEQUENCE</scope>
    <source>
        <strain evidence="2">NBRC 14627</strain>
    </source>
</reference>
<dbReference type="Proteomes" id="UP001165041">
    <property type="component" value="Unassembled WGS sequence"/>
</dbReference>
<organism evidence="2 3">
    <name type="scientific">Kitasatospora phosalacinea</name>
    <dbReference type="NCBI Taxonomy" id="2065"/>
    <lineage>
        <taxon>Bacteria</taxon>
        <taxon>Bacillati</taxon>
        <taxon>Actinomycetota</taxon>
        <taxon>Actinomycetes</taxon>
        <taxon>Kitasatosporales</taxon>
        <taxon>Streptomycetaceae</taxon>
        <taxon>Kitasatospora</taxon>
    </lineage>
</organism>
<feature type="transmembrane region" description="Helical" evidence="1">
    <location>
        <begin position="27"/>
        <end position="51"/>
    </location>
</feature>
<proteinExistence type="predicted"/>
<comment type="caution">
    <text evidence="2">The sequence shown here is derived from an EMBL/GenBank/DDBJ whole genome shotgun (WGS) entry which is preliminary data.</text>
</comment>
<sequence length="154" mass="15840">MSALTATATATTATATATPKASSRLRVNLATVFTVLVALGIGYVGVSYLFAPEHTASGFGMPVWPQGEAADFLTVKGFRDIVSGLVPLALLLTGHRRALGWALLAESVTPFGDATTILVHHGSTAIAFGVHFATAAFVVVTAALLLTERTGEAD</sequence>
<dbReference type="RefSeq" id="WP_285739028.1">
    <property type="nucleotide sequence ID" value="NZ_BSSA01000024.1"/>
</dbReference>
<keyword evidence="1" id="KW-1133">Transmembrane helix</keyword>
<dbReference type="InterPro" id="IPR025363">
    <property type="entry name" value="DUF4267"/>
</dbReference>
<dbReference type="AlphaFoldDB" id="A0A9W6QEA4"/>
<evidence type="ECO:0008006" key="4">
    <source>
        <dbReference type="Google" id="ProtNLM"/>
    </source>
</evidence>